<sequence length="537" mass="57167">MQPTVRTHPVLIGGRWRPSLAPPGDLHAFDPARGTPLEERYPISGWPDLEAALSAAQAAAERLGQLPAEARAEFLEGYALRLEANRERLVATAAQETGLPLEPRLNSNELPRTVDQLRQAARAVRERTWTQPVLDTARNLRALRGPLGGAVLVFGPNNFPLAFNAVSGSDFAGAVAAGNPVIAKGHPLHPATTRALAELALEALLGSGLPAATLQLVYHFPPELTPALVAHPAVACVSFTGSRAAGLAIKAAADRAHKPFYAELSSVNPVFVLPGALEERSERIADEFLASCTTGSGQLCTNPGLVILPSGPVGERFAALARERFERQAPGVLLSAAGLRSLEAAVQGLIAAGATLLTGGTRRQPGWRYSNTLLRVNARAFLEAPEAFQTEAFGPVSLLVFADPQRMPEVARALEGNLTGTIYAHSGERDDALHAALSALLRPKVGRLANDHMPTSARVSAAMQHGGPFPATTHPGFTAVGIPASITRFTALQCYDNWRDSRLPPELQDANPLGIWRWVEGVWTREGVNGRAQSRSK</sequence>
<evidence type="ECO:0000259" key="2">
    <source>
        <dbReference type="Pfam" id="PF00171"/>
    </source>
</evidence>
<dbReference type="Pfam" id="PF00171">
    <property type="entry name" value="Aldedh"/>
    <property type="match status" value="1"/>
</dbReference>
<proteinExistence type="predicted"/>
<name>A0A841HZ04_9DEIO</name>
<reference evidence="3 4" key="1">
    <citation type="submission" date="2020-08" db="EMBL/GenBank/DDBJ databases">
        <title>Genomic Encyclopedia of Type Strains, Phase IV (KMG-IV): sequencing the most valuable type-strain genomes for metagenomic binning, comparative biology and taxonomic classification.</title>
        <authorList>
            <person name="Goeker M."/>
        </authorList>
    </citation>
    <scope>NUCLEOTIDE SEQUENCE [LARGE SCALE GENOMIC DNA]</scope>
    <source>
        <strain evidence="3 4">DSM 21458</strain>
    </source>
</reference>
<dbReference type="InterPro" id="IPR015590">
    <property type="entry name" value="Aldehyde_DH_dom"/>
</dbReference>
<dbReference type="GO" id="GO:0033721">
    <property type="term" value="F:aldehyde dehydrogenase (NADP+) activity"/>
    <property type="evidence" value="ECO:0007669"/>
    <property type="project" value="UniProtKB-EC"/>
</dbReference>
<protein>
    <submittedName>
        <fullName evidence="3">NADP-dependent aldehyde dehydrogenase</fullName>
        <ecNumber evidence="3">1.2.1.4</ecNumber>
    </submittedName>
</protein>
<gene>
    <name evidence="3" type="ORF">HNR42_001531</name>
</gene>
<dbReference type="EMBL" id="JACHHG010000005">
    <property type="protein sequence ID" value="MBB6098106.1"/>
    <property type="molecule type" value="Genomic_DNA"/>
</dbReference>
<evidence type="ECO:0000313" key="4">
    <source>
        <dbReference type="Proteomes" id="UP000569951"/>
    </source>
</evidence>
<organism evidence="3 4">
    <name type="scientific">Deinobacterium chartae</name>
    <dbReference type="NCBI Taxonomy" id="521158"/>
    <lineage>
        <taxon>Bacteria</taxon>
        <taxon>Thermotogati</taxon>
        <taxon>Deinococcota</taxon>
        <taxon>Deinococci</taxon>
        <taxon>Deinococcales</taxon>
        <taxon>Deinococcaceae</taxon>
        <taxon>Deinobacterium</taxon>
    </lineage>
</organism>
<dbReference type="Gene3D" id="3.40.309.10">
    <property type="entry name" value="Aldehyde Dehydrogenase, Chain A, domain 2"/>
    <property type="match status" value="1"/>
</dbReference>
<dbReference type="RefSeq" id="WP_183986209.1">
    <property type="nucleotide sequence ID" value="NZ_JACHHG010000005.1"/>
</dbReference>
<keyword evidence="1 3" id="KW-0560">Oxidoreductase</keyword>
<dbReference type="PANTHER" id="PTHR43353">
    <property type="entry name" value="SUCCINATE-SEMIALDEHYDE DEHYDROGENASE, MITOCHONDRIAL"/>
    <property type="match status" value="1"/>
</dbReference>
<feature type="domain" description="Aldehyde dehydrogenase" evidence="2">
    <location>
        <begin position="27"/>
        <end position="429"/>
    </location>
</feature>
<dbReference type="Gene3D" id="3.40.605.10">
    <property type="entry name" value="Aldehyde Dehydrogenase, Chain A, domain 1"/>
    <property type="match status" value="1"/>
</dbReference>
<accession>A0A841HZ04</accession>
<dbReference type="Proteomes" id="UP000569951">
    <property type="component" value="Unassembled WGS sequence"/>
</dbReference>
<evidence type="ECO:0000313" key="3">
    <source>
        <dbReference type="EMBL" id="MBB6098106.1"/>
    </source>
</evidence>
<dbReference type="InterPro" id="IPR016163">
    <property type="entry name" value="Ald_DH_C"/>
</dbReference>
<dbReference type="InterPro" id="IPR016162">
    <property type="entry name" value="Ald_DH_N"/>
</dbReference>
<dbReference type="PANTHER" id="PTHR43353:SF3">
    <property type="entry name" value="ALDEHYDE DEHYDROGENASE-RELATED"/>
    <property type="match status" value="1"/>
</dbReference>
<dbReference type="InterPro" id="IPR016161">
    <property type="entry name" value="Ald_DH/histidinol_DH"/>
</dbReference>
<dbReference type="InterPro" id="IPR050740">
    <property type="entry name" value="Aldehyde_DH_Superfamily"/>
</dbReference>
<dbReference type="EC" id="1.2.1.4" evidence="3"/>
<evidence type="ECO:0000256" key="1">
    <source>
        <dbReference type="ARBA" id="ARBA00023002"/>
    </source>
</evidence>
<dbReference type="AlphaFoldDB" id="A0A841HZ04"/>
<keyword evidence="4" id="KW-1185">Reference proteome</keyword>
<dbReference type="SUPFAM" id="SSF53720">
    <property type="entry name" value="ALDH-like"/>
    <property type="match status" value="1"/>
</dbReference>
<comment type="caution">
    <text evidence="3">The sequence shown here is derived from an EMBL/GenBank/DDBJ whole genome shotgun (WGS) entry which is preliminary data.</text>
</comment>